<keyword evidence="2" id="KW-0472">Membrane</keyword>
<evidence type="ECO:0000313" key="4">
    <source>
        <dbReference type="Proteomes" id="UP000076078"/>
    </source>
</evidence>
<evidence type="ECO:0000313" key="3">
    <source>
        <dbReference type="EMBL" id="KYR03004.1"/>
    </source>
</evidence>
<keyword evidence="2 3" id="KW-0812">Transmembrane</keyword>
<accession>A0A152A9W8</accession>
<name>A0A152A9W8_TIELA</name>
<proteinExistence type="predicted"/>
<gene>
    <name evidence="3" type="ORF">DLAC_00491</name>
</gene>
<dbReference type="AlphaFoldDB" id="A0A152A9W8"/>
<feature type="region of interest" description="Disordered" evidence="1">
    <location>
        <begin position="1"/>
        <end position="36"/>
    </location>
</feature>
<evidence type="ECO:0000256" key="2">
    <source>
        <dbReference type="SAM" id="Phobius"/>
    </source>
</evidence>
<feature type="compositionally biased region" description="Basic and acidic residues" evidence="1">
    <location>
        <begin position="14"/>
        <end position="25"/>
    </location>
</feature>
<dbReference type="Proteomes" id="UP000076078">
    <property type="component" value="Unassembled WGS sequence"/>
</dbReference>
<dbReference type="EMBL" id="LODT01000001">
    <property type="protein sequence ID" value="KYR03004.1"/>
    <property type="molecule type" value="Genomic_DNA"/>
</dbReference>
<feature type="transmembrane region" description="Helical" evidence="2">
    <location>
        <begin position="205"/>
        <end position="224"/>
    </location>
</feature>
<protein>
    <submittedName>
        <fullName evidence="3">Putative transmembrane protein</fullName>
    </submittedName>
</protein>
<dbReference type="OMA" id="WAHICIN"/>
<dbReference type="FunCoup" id="A0A152A9W8">
    <property type="interactions" value="738"/>
</dbReference>
<keyword evidence="4" id="KW-1185">Reference proteome</keyword>
<reference evidence="3 4" key="1">
    <citation type="submission" date="2015-12" db="EMBL/GenBank/DDBJ databases">
        <title>Dictyostelia acquired genes for synthesis and detection of signals that induce cell-type specialization by lateral gene transfer from prokaryotes.</title>
        <authorList>
            <person name="Gloeckner G."/>
            <person name="Schaap P."/>
        </authorList>
    </citation>
    <scope>NUCLEOTIDE SEQUENCE [LARGE SCALE GENOMIC DNA]</scope>
    <source>
        <strain evidence="3 4">TK</strain>
    </source>
</reference>
<comment type="caution">
    <text evidence="3">The sequence shown here is derived from an EMBL/GenBank/DDBJ whole genome shotgun (WGS) entry which is preliminary data.</text>
</comment>
<feature type="transmembrane region" description="Helical" evidence="2">
    <location>
        <begin position="236"/>
        <end position="254"/>
    </location>
</feature>
<feature type="transmembrane region" description="Helical" evidence="2">
    <location>
        <begin position="275"/>
        <end position="294"/>
    </location>
</feature>
<keyword evidence="2" id="KW-1133">Transmembrane helix</keyword>
<dbReference type="InParanoid" id="A0A152A9W8"/>
<dbReference type="OrthoDB" id="20468at2759"/>
<feature type="compositionally biased region" description="Polar residues" evidence="1">
    <location>
        <begin position="1"/>
        <end position="12"/>
    </location>
</feature>
<organism evidence="3 4">
    <name type="scientific">Tieghemostelium lacteum</name>
    <name type="common">Slime mold</name>
    <name type="synonym">Dictyostelium lacteum</name>
    <dbReference type="NCBI Taxonomy" id="361077"/>
    <lineage>
        <taxon>Eukaryota</taxon>
        <taxon>Amoebozoa</taxon>
        <taxon>Evosea</taxon>
        <taxon>Eumycetozoa</taxon>
        <taxon>Dictyostelia</taxon>
        <taxon>Dictyosteliales</taxon>
        <taxon>Raperosteliaceae</taxon>
        <taxon>Tieghemostelium</taxon>
    </lineage>
</organism>
<evidence type="ECO:0000256" key="1">
    <source>
        <dbReference type="SAM" id="MobiDB-lite"/>
    </source>
</evidence>
<feature type="transmembrane region" description="Helical" evidence="2">
    <location>
        <begin position="110"/>
        <end position="129"/>
    </location>
</feature>
<feature type="transmembrane region" description="Helical" evidence="2">
    <location>
        <begin position="164"/>
        <end position="184"/>
    </location>
</feature>
<sequence>MSTIDNSENNNGEVLDKKTLEEKRREARKARIQNNTKNRMGYIYDHVDSLKEDPKKEQEPIIQDKSDDETEIYNNNKPTADNSLPTIQGFNLENILKKTRYVREPFSFRASRFIGAIMFSLILVSLTILPSSQKLLSDIQGSHQSTRQLWNMVDLVLWNFRAKLFFLFAFGSSWLLWEAFIVYMNKSYTSQVSKSPLLSYLSRDLMLLLFFYTVGVDASLRYLNQNHPGYALDGELVSGLYIPLLVAFIGQLVVKQIPKYIEILNNDLFNKIYTLISHIVMVIFILILCIDEWTCTSVLCKSGFLWLLTSKSRGLMLWSHICLNFVSTLLN</sequence>